<keyword evidence="1 2" id="KW-0344">Guanine-nucleotide releasing factor</keyword>
<dbReference type="InterPro" id="IPR038937">
    <property type="entry name" value="RopGEF"/>
</dbReference>
<dbReference type="Pfam" id="PF03759">
    <property type="entry name" value="PRONE"/>
    <property type="match status" value="1"/>
</dbReference>
<dbReference type="PANTHER" id="PTHR33101:SF2">
    <property type="entry name" value="ROP GUANINE NUCLEOTIDE EXCHANGE FACTOR 14"/>
    <property type="match status" value="1"/>
</dbReference>
<feature type="domain" description="PRONE" evidence="4">
    <location>
        <begin position="102"/>
        <end position="464"/>
    </location>
</feature>
<organism evidence="5 6">
    <name type="scientific">Carnegiea gigantea</name>
    <dbReference type="NCBI Taxonomy" id="171969"/>
    <lineage>
        <taxon>Eukaryota</taxon>
        <taxon>Viridiplantae</taxon>
        <taxon>Streptophyta</taxon>
        <taxon>Embryophyta</taxon>
        <taxon>Tracheophyta</taxon>
        <taxon>Spermatophyta</taxon>
        <taxon>Magnoliopsida</taxon>
        <taxon>eudicotyledons</taxon>
        <taxon>Gunneridae</taxon>
        <taxon>Pentapetalae</taxon>
        <taxon>Caryophyllales</taxon>
        <taxon>Cactineae</taxon>
        <taxon>Cactaceae</taxon>
        <taxon>Cactoideae</taxon>
        <taxon>Echinocereeae</taxon>
        <taxon>Carnegiea</taxon>
    </lineage>
</organism>
<accession>A0A9Q1KT12</accession>
<keyword evidence="6" id="KW-1185">Reference proteome</keyword>
<dbReference type="PANTHER" id="PTHR33101">
    <property type="entry name" value="ROP GUANINE NUCLEOTIDE EXCHANGE FACTOR 1"/>
    <property type="match status" value="1"/>
</dbReference>
<evidence type="ECO:0000256" key="2">
    <source>
        <dbReference type="PROSITE-ProRule" id="PRU00663"/>
    </source>
</evidence>
<protein>
    <recommendedName>
        <fullName evidence="4">PRONE domain-containing protein</fullName>
    </recommendedName>
</protein>
<dbReference type="FunFam" id="1.20.58.2010:FF:000001">
    <property type="entry name" value="Rop guanine nucleotide exchange factor 14"/>
    <property type="match status" value="1"/>
</dbReference>
<evidence type="ECO:0000313" key="6">
    <source>
        <dbReference type="Proteomes" id="UP001153076"/>
    </source>
</evidence>
<gene>
    <name evidence="5" type="ORF">Cgig2_021981</name>
</gene>
<dbReference type="PROSITE" id="PS51334">
    <property type="entry name" value="PRONE"/>
    <property type="match status" value="1"/>
</dbReference>
<evidence type="ECO:0000256" key="1">
    <source>
        <dbReference type="ARBA" id="ARBA00022658"/>
    </source>
</evidence>
<dbReference type="InterPro" id="IPR005512">
    <property type="entry name" value="PRONE_dom"/>
</dbReference>
<feature type="region of interest" description="Disordered" evidence="3">
    <location>
        <begin position="83"/>
        <end position="102"/>
    </location>
</feature>
<evidence type="ECO:0000313" key="5">
    <source>
        <dbReference type="EMBL" id="KAJ8448353.1"/>
    </source>
</evidence>
<reference evidence="5" key="1">
    <citation type="submission" date="2022-04" db="EMBL/GenBank/DDBJ databases">
        <title>Carnegiea gigantea Genome sequencing and assembly v2.</title>
        <authorList>
            <person name="Copetti D."/>
            <person name="Sanderson M.J."/>
            <person name="Burquez A."/>
            <person name="Wojciechowski M.F."/>
        </authorList>
    </citation>
    <scope>NUCLEOTIDE SEQUENCE</scope>
    <source>
        <strain evidence="5">SGP5-SGP5p</strain>
        <tissue evidence="5">Aerial part</tissue>
    </source>
</reference>
<dbReference type="AlphaFoldDB" id="A0A9Q1KT12"/>
<sequence>MMMGVRRRFACCTRDRKISIDIDENEHDRIMTYDGLESYIQNFQSYSNTFASGCLDEEETNCSSSKYAFGSFFSNWTSKRDNEEADEWGSPASPKDFGSRKKPAYTTKFSDVEAMKEKFAKLLLGEDVSGGRNGIGSALAISNAITNLAATIFGALWKLEPLPEERKMKWRKEMDWLVSPANYMVVLVPAKQSGTNGRIFEIMTPKARADVHMNLPALQKLDSILIEALDSMVGTEFWYAEGNSRGKGTVESNSWWLASPRVPAHGLSNTARQKLLSLGNLVHQVFKAAKSINENVLHEMPVPESARVCLGEELYKVIISDSGSAVEIVDSLKLKSEHEALDAINKLETATLALKERIKELQVSSNKTPLRTSWSFMKEPISEVDKIESLLFRVDDLMHELKIRYPCLPHTFIDVTKIRYGKDIGHSILEAYSRVLGNLAYSILSRIGDTLREDHSSNPSSPMPSCCFLKGLTSKGISGSPIVKPRIGHSLLDRMNKVDGYFSDSNPSRSPDSELSSSTDACKYNSSETATLALAKCRASPKTDATMVPQTVIKTLEV</sequence>
<dbReference type="EMBL" id="JAKOGI010000030">
    <property type="protein sequence ID" value="KAJ8448353.1"/>
    <property type="molecule type" value="Genomic_DNA"/>
</dbReference>
<dbReference type="GO" id="GO:0005085">
    <property type="term" value="F:guanyl-nucleotide exchange factor activity"/>
    <property type="evidence" value="ECO:0007669"/>
    <property type="project" value="UniProtKB-UniRule"/>
</dbReference>
<dbReference type="Proteomes" id="UP001153076">
    <property type="component" value="Unassembled WGS sequence"/>
</dbReference>
<comment type="caution">
    <text evidence="5">The sequence shown here is derived from an EMBL/GenBank/DDBJ whole genome shotgun (WGS) entry which is preliminary data.</text>
</comment>
<dbReference type="Gene3D" id="1.20.58.2010">
    <property type="entry name" value="PRONE domain, subdomain 1"/>
    <property type="match status" value="1"/>
</dbReference>
<name>A0A9Q1KT12_9CARY</name>
<evidence type="ECO:0000259" key="4">
    <source>
        <dbReference type="PROSITE" id="PS51334"/>
    </source>
</evidence>
<dbReference type="FunFam" id="1.20.58.2010:FF:000003">
    <property type="entry name" value="Rop guanine nucleotide exchange factor 14"/>
    <property type="match status" value="1"/>
</dbReference>
<dbReference type="OrthoDB" id="1053009at2759"/>
<proteinExistence type="predicted"/>
<evidence type="ECO:0000256" key="3">
    <source>
        <dbReference type="SAM" id="MobiDB-lite"/>
    </source>
</evidence>